<dbReference type="InterPro" id="IPR020103">
    <property type="entry name" value="PsdUridine_synth_cat_dom_sf"/>
</dbReference>
<gene>
    <name evidence="2" type="ORF">LPMP_111330</name>
</gene>
<evidence type="ECO:0000313" key="3">
    <source>
        <dbReference type="Proteomes" id="UP000063063"/>
    </source>
</evidence>
<dbReference type="RefSeq" id="XP_010696980.1">
    <property type="nucleotide sequence ID" value="XM_010698678.1"/>
</dbReference>
<dbReference type="InterPro" id="IPR001656">
    <property type="entry name" value="PsdUridine_synth_TruD"/>
</dbReference>
<sequence length="655" mass="73065">MFLLVLPQLCSLCPFPLSQSFCIVSPGSGTLSSDQHLMKALGRGPITRLANTAAPGSSAALGSVYSRDDWNTGRDLNSEERRCGILTRLCTLSPHSSREGALTACEVAPLEAVIRAQCTDSQVTEVDAEGRGAFLEKAPKGRWRKISRSKTLLVEDTATPFSDPDKSFAPRVQSYGEYVRRIGRLPEGRPLLRFAMFRDGYSLDSVRHRLRYELGVPRDGVYLHEPPGGSFATVTQFGVAVGVTREQLPHASRHYNVHPLIFDDRSYHTADELPRLSLAPQAYLHRLLLRCVPGDKAAISRRLRLLSLYGFVNYFGLEMFGIGSNTLFDLAAFVHRNEPHRSVGAYLQTLAECSPLHHQPYLSYANAEDGTVAGAVAEWLRVCERAKLPKEMRELLRRLQCYHVSQSHRGDAIATSMQDVWEACPMMRRSEQSAGAFVWNAMASQRLLTFGSRPVKGDLVRRRSNSGALGVVEITSDADASHYTIEDVVLPIPRESSDGAPLHYPTHSVNEALFTQFAEKHNLSFLVNSRVHSTSSAPDPHTSYRHLVCRPRNLQAAVLTDPSSCAVLKSELFLMQEHQATESWSLDYKRRVREPSPFNTSERFRERISRIQERRSGDHSVALAMVLPGGSSPWVALREAFHLHYGTFHDLYGVS</sequence>
<protein>
    <submittedName>
        <fullName evidence="2">Pseudouridine synthase, putative</fullName>
    </submittedName>
</protein>
<dbReference type="VEuPathDB" id="TriTrypDB:LPAL13_110017800"/>
<dbReference type="GO" id="GO:0001522">
    <property type="term" value="P:pseudouridine synthesis"/>
    <property type="evidence" value="ECO:0007669"/>
    <property type="project" value="InterPro"/>
</dbReference>
<accession>A0A088RJZ3</accession>
<dbReference type="eggNOG" id="KOG2339">
    <property type="taxonomic scope" value="Eukaryota"/>
</dbReference>
<dbReference type="GeneID" id="22572998"/>
<dbReference type="AlphaFoldDB" id="A0A088RJZ3"/>
<dbReference type="VEuPathDB" id="TriTrypDB:LPMP_111330"/>
<dbReference type="SUPFAM" id="SSF55120">
    <property type="entry name" value="Pseudouridine synthase"/>
    <property type="match status" value="1"/>
</dbReference>
<reference evidence="2 3" key="1">
    <citation type="journal article" date="2015" name="Sci. Rep.">
        <title>The genome of Leishmania panamensis: insights into genomics of the L. (Viannia) subgenus.</title>
        <authorList>
            <person name="Llanes A."/>
            <person name="Restrepo C.M."/>
            <person name="Vecchio G.D."/>
            <person name="Anguizola F.J."/>
            <person name="Lleonart R."/>
        </authorList>
    </citation>
    <scope>NUCLEOTIDE SEQUENCE [LARGE SCALE GENOMIC DNA]</scope>
    <source>
        <strain evidence="2 3">MHOM/PA/94/PSC-1</strain>
    </source>
</reference>
<dbReference type="Gene3D" id="3.30.2350.20">
    <property type="entry name" value="TruD, catalytic domain"/>
    <property type="match status" value="1"/>
</dbReference>
<dbReference type="EMBL" id="CP009380">
    <property type="protein sequence ID" value="AIN96327.1"/>
    <property type="molecule type" value="Genomic_DNA"/>
</dbReference>
<evidence type="ECO:0000313" key="2">
    <source>
        <dbReference type="EMBL" id="AIN96327.1"/>
    </source>
</evidence>
<dbReference type="KEGG" id="lpan:LPMP_111330"/>
<name>A0A088RJZ3_LEIPA</name>
<keyword evidence="1" id="KW-0732">Signal</keyword>
<dbReference type="OrthoDB" id="447290at2759"/>
<organism evidence="2 3">
    <name type="scientific">Leishmania panamensis</name>
    <dbReference type="NCBI Taxonomy" id="5679"/>
    <lineage>
        <taxon>Eukaryota</taxon>
        <taxon>Discoba</taxon>
        <taxon>Euglenozoa</taxon>
        <taxon>Kinetoplastea</taxon>
        <taxon>Metakinetoplastina</taxon>
        <taxon>Trypanosomatida</taxon>
        <taxon>Trypanosomatidae</taxon>
        <taxon>Leishmaniinae</taxon>
        <taxon>Leishmania</taxon>
        <taxon>Leishmania guyanensis species complex</taxon>
    </lineage>
</organism>
<feature type="chain" id="PRO_5001838980" evidence="1">
    <location>
        <begin position="21"/>
        <end position="655"/>
    </location>
</feature>
<keyword evidence="3" id="KW-1185">Reference proteome</keyword>
<feature type="signal peptide" evidence="1">
    <location>
        <begin position="1"/>
        <end position="20"/>
    </location>
</feature>
<dbReference type="GO" id="GO:0009982">
    <property type="term" value="F:pseudouridine synthase activity"/>
    <property type="evidence" value="ECO:0007669"/>
    <property type="project" value="InterPro"/>
</dbReference>
<proteinExistence type="predicted"/>
<evidence type="ECO:0000256" key="1">
    <source>
        <dbReference type="SAM" id="SignalP"/>
    </source>
</evidence>
<dbReference type="InterPro" id="IPR042214">
    <property type="entry name" value="TruD_catalytic"/>
</dbReference>
<dbReference type="GO" id="GO:0005634">
    <property type="term" value="C:nucleus"/>
    <property type="evidence" value="ECO:0007669"/>
    <property type="project" value="TreeGrafter"/>
</dbReference>
<dbReference type="PANTHER" id="PTHR13326:SF26">
    <property type="entry name" value="TRUD DOMAIN-CONTAINING PROTEIN"/>
    <property type="match status" value="1"/>
</dbReference>
<dbReference type="PANTHER" id="PTHR13326">
    <property type="entry name" value="TRNA PSEUDOURIDINE SYNTHASE D"/>
    <property type="match status" value="1"/>
</dbReference>
<dbReference type="GO" id="GO:0003723">
    <property type="term" value="F:RNA binding"/>
    <property type="evidence" value="ECO:0007669"/>
    <property type="project" value="InterPro"/>
</dbReference>
<dbReference type="Proteomes" id="UP000063063">
    <property type="component" value="Chromosome 11"/>
</dbReference>